<dbReference type="PANTHER" id="PTHR46066">
    <property type="entry name" value="CHITINASE DOMAIN-CONTAINING PROTEIN 1 FAMILY MEMBER"/>
    <property type="match status" value="1"/>
</dbReference>
<reference evidence="4 5" key="1">
    <citation type="submission" date="2018-04" db="EMBL/GenBank/DDBJ databases">
        <title>Genomic Encyclopedia of Archaeal and Bacterial Type Strains, Phase II (KMG-II): from individual species to whole genera.</title>
        <authorList>
            <person name="Goeker M."/>
        </authorList>
    </citation>
    <scope>NUCLEOTIDE SEQUENCE [LARGE SCALE GENOMIC DNA]</scope>
    <source>
        <strain evidence="4 5">DSM 45787</strain>
    </source>
</reference>
<sequence>MRNQYHLQRKEEGSNPQPGPASAPQNKTRKRLRVWIPLLLLFLMIYGWSFWSMAIQPDPRRTDPTVDPRSENQLTTPDTPGPGYKTDGRTPDWWNPTDPDSPGEKQKAKKPIPPDGKSLPETHPGNRFPHNNWRNPDLTKEPSPSAPALPLSDQPEPGDSPAPLSPDEQVPDRVMQFSVRFPYWQAEGAMKRLKTEAGRMDEINYPWFDIRNDGSLGLRHPTGPAGKKIRTLAEEHGIRILPVVGSQYSPTLLHRVMNHPDARKRLIESIVTLVEEQDYDGVELQFQPLLEKDREAFNRFAEDLSSLLHENGRWLSIAVHPKTSAKSKHQLQRAQDWERLGKAADSVKIMAFHYSWEQPGPSAPLPWLEQILTYAKSTLPPQKIHLCLPAHGYIWSGKNRLAPLTYREAQRLISGYGLKINRDESGEAWFRIRQGAHTWTGYYPDAAGYHTKLAYLIQNHPDIAGVTHWYLGVEDPKFWQVLREVSSGHSN</sequence>
<dbReference type="SMART" id="SM00636">
    <property type="entry name" value="Glyco_18"/>
    <property type="match status" value="1"/>
</dbReference>
<dbReference type="InterPro" id="IPR017853">
    <property type="entry name" value="GH"/>
</dbReference>
<keyword evidence="2" id="KW-1133">Transmembrane helix</keyword>
<dbReference type="RefSeq" id="WP_108026879.1">
    <property type="nucleotide sequence ID" value="NZ_QBKR01000057.1"/>
</dbReference>
<gene>
    <name evidence="4" type="ORF">C8P63_1571</name>
</gene>
<evidence type="ECO:0000259" key="3">
    <source>
        <dbReference type="PROSITE" id="PS51910"/>
    </source>
</evidence>
<dbReference type="GO" id="GO:0008061">
    <property type="term" value="F:chitin binding"/>
    <property type="evidence" value="ECO:0007669"/>
    <property type="project" value="InterPro"/>
</dbReference>
<proteinExistence type="predicted"/>
<keyword evidence="2" id="KW-0472">Membrane</keyword>
<dbReference type="InterPro" id="IPR001223">
    <property type="entry name" value="Glyco_hydro18_cat"/>
</dbReference>
<feature type="transmembrane region" description="Helical" evidence="2">
    <location>
        <begin position="34"/>
        <end position="51"/>
    </location>
</feature>
<organism evidence="4 5">
    <name type="scientific">Melghirimyces profundicolus</name>
    <dbReference type="NCBI Taxonomy" id="1242148"/>
    <lineage>
        <taxon>Bacteria</taxon>
        <taxon>Bacillati</taxon>
        <taxon>Bacillota</taxon>
        <taxon>Bacilli</taxon>
        <taxon>Bacillales</taxon>
        <taxon>Thermoactinomycetaceae</taxon>
        <taxon>Melghirimyces</taxon>
    </lineage>
</organism>
<dbReference type="InterPro" id="IPR029070">
    <property type="entry name" value="Chitinase_insertion_sf"/>
</dbReference>
<accession>A0A2T6ASF3</accession>
<dbReference type="InterPro" id="IPR011583">
    <property type="entry name" value="Chitinase_II/V-like_cat"/>
</dbReference>
<evidence type="ECO:0000313" key="5">
    <source>
        <dbReference type="Proteomes" id="UP000244240"/>
    </source>
</evidence>
<dbReference type="EMBL" id="QBKR01000057">
    <property type="protein sequence ID" value="PTX46745.1"/>
    <property type="molecule type" value="Genomic_DNA"/>
</dbReference>
<dbReference type="SUPFAM" id="SSF51445">
    <property type="entry name" value="(Trans)glycosidases"/>
    <property type="match status" value="1"/>
</dbReference>
<keyword evidence="4" id="KW-0378">Hydrolase</keyword>
<dbReference type="Proteomes" id="UP000244240">
    <property type="component" value="Unassembled WGS sequence"/>
</dbReference>
<dbReference type="GO" id="GO:0005975">
    <property type="term" value="P:carbohydrate metabolic process"/>
    <property type="evidence" value="ECO:0007669"/>
    <property type="project" value="InterPro"/>
</dbReference>
<dbReference type="Gene3D" id="3.20.20.80">
    <property type="entry name" value="Glycosidases"/>
    <property type="match status" value="1"/>
</dbReference>
<dbReference type="OrthoDB" id="9766299at2"/>
<dbReference type="Pfam" id="PF00704">
    <property type="entry name" value="Glyco_hydro_18"/>
    <property type="match status" value="1"/>
</dbReference>
<comment type="caution">
    <text evidence="4">The sequence shown here is derived from an EMBL/GenBank/DDBJ whole genome shotgun (WGS) entry which is preliminary data.</text>
</comment>
<feature type="region of interest" description="Disordered" evidence="1">
    <location>
        <begin position="1"/>
        <end position="27"/>
    </location>
</feature>
<feature type="domain" description="GH18" evidence="3">
    <location>
        <begin position="178"/>
        <end position="491"/>
    </location>
</feature>
<dbReference type="PANTHER" id="PTHR46066:SF2">
    <property type="entry name" value="CHITINASE DOMAIN-CONTAINING PROTEIN 1"/>
    <property type="match status" value="1"/>
</dbReference>
<feature type="compositionally biased region" description="Basic and acidic residues" evidence="1">
    <location>
        <begin position="59"/>
        <end position="70"/>
    </location>
</feature>
<name>A0A2T6ASF3_9BACL</name>
<dbReference type="AlphaFoldDB" id="A0A2T6ASF3"/>
<feature type="region of interest" description="Disordered" evidence="1">
    <location>
        <begin position="59"/>
        <end position="169"/>
    </location>
</feature>
<dbReference type="GO" id="GO:0016787">
    <property type="term" value="F:hydrolase activity"/>
    <property type="evidence" value="ECO:0007669"/>
    <property type="project" value="UniProtKB-KW"/>
</dbReference>
<evidence type="ECO:0000256" key="1">
    <source>
        <dbReference type="SAM" id="MobiDB-lite"/>
    </source>
</evidence>
<dbReference type="Gene3D" id="3.10.50.10">
    <property type="match status" value="1"/>
</dbReference>
<protein>
    <submittedName>
        <fullName evidence="4">Glycosyl hydrolase family 18 (Putative chitinase)</fullName>
    </submittedName>
</protein>
<dbReference type="PROSITE" id="PS51910">
    <property type="entry name" value="GH18_2"/>
    <property type="match status" value="1"/>
</dbReference>
<keyword evidence="5" id="KW-1185">Reference proteome</keyword>
<feature type="compositionally biased region" description="Low complexity" evidence="1">
    <location>
        <begin position="142"/>
        <end position="152"/>
    </location>
</feature>
<evidence type="ECO:0000313" key="4">
    <source>
        <dbReference type="EMBL" id="PTX46745.1"/>
    </source>
</evidence>
<keyword evidence="2" id="KW-0812">Transmembrane</keyword>
<evidence type="ECO:0000256" key="2">
    <source>
        <dbReference type="SAM" id="Phobius"/>
    </source>
</evidence>